<name>A0A3B3QYK4_9TELE</name>
<accession>A0A3B3QYK4</accession>
<evidence type="ECO:0000313" key="3">
    <source>
        <dbReference type="Ensembl" id="ENSPKIP00000011612.1"/>
    </source>
</evidence>
<protein>
    <submittedName>
        <fullName evidence="3">Cilia and flagella associated protein 99</fullName>
    </submittedName>
</protein>
<keyword evidence="4" id="KW-1185">Reference proteome</keyword>
<evidence type="ECO:0000256" key="1">
    <source>
        <dbReference type="SAM" id="Coils"/>
    </source>
</evidence>
<reference evidence="3" key="1">
    <citation type="submission" date="2025-08" db="UniProtKB">
        <authorList>
            <consortium name="Ensembl"/>
        </authorList>
    </citation>
    <scope>IDENTIFICATION</scope>
</reference>
<dbReference type="PANTHER" id="PTHR34649">
    <property type="entry name" value="CILIA- AND FLAGELLA-ASSOCIATED PROTEIN 99"/>
    <property type="match status" value="1"/>
</dbReference>
<feature type="coiled-coil region" evidence="1">
    <location>
        <begin position="501"/>
        <end position="532"/>
    </location>
</feature>
<feature type="region of interest" description="Disordered" evidence="2">
    <location>
        <begin position="646"/>
        <end position="671"/>
    </location>
</feature>
<dbReference type="STRING" id="1676925.ENSPKIP00000011612"/>
<dbReference type="OrthoDB" id="10262255at2759"/>
<evidence type="ECO:0000313" key="4">
    <source>
        <dbReference type="Proteomes" id="UP000261540"/>
    </source>
</evidence>
<dbReference type="GeneTree" id="ENSGT00500000045231"/>
<dbReference type="PANTHER" id="PTHR34649:SF1">
    <property type="entry name" value="CILIA- AND FLAGELLA-ASSOCIATED PROTEIN 99"/>
    <property type="match status" value="1"/>
</dbReference>
<dbReference type="Proteomes" id="UP000261540">
    <property type="component" value="Unplaced"/>
</dbReference>
<keyword evidence="1" id="KW-0175">Coiled coil</keyword>
<reference evidence="3" key="2">
    <citation type="submission" date="2025-09" db="UniProtKB">
        <authorList>
            <consortium name="Ensembl"/>
        </authorList>
    </citation>
    <scope>IDENTIFICATION</scope>
</reference>
<sequence>MKDHRSLVRQAVALLDTFQPEEGSLQAFVDHASKALRDLEDSEQNFVLEVISGCVEHRKLLDVVVNTFYHRTGKGFLQADRNQFMVICFLATFLLEDLGLRCFSKIVKSLDAVKMHKFLSFFFNVNNLSTWIQGEWSQIYDAPYVEKSWIAPLLRWQPEVEGIITQLASKAAGGIQPKKASQKITEPKEFALTKPKPRTLPKPEPIPQQERHRPVPASTYQLPTERDVLEKVKQKNRQQANKVLLDANTQQFHCVNPEKSQRTKKLLSQIQEERDAQLQFNSLFSSGTPSSHKTDSPPIRLNTTAILREGALYNRQVEEETRRMVALLSGGGEPSSFLRWQNEVLQQDLQEEVALLDRRRIEGLISHEEAALARVRVMESNQQRALLKREETAELMRRYAEKRLQEEQEMRELVEQVVEGHKNAKEAKAKLWAYKQRIAEEVSEQSRHLLRQALERAQADLARRLELISQIRAMESVPVIRHKFVDDTETAGHALLGEMSLAELRERLAVLREAQSREQEEKKERLQVEKQNRQQWLQGQLDFISQQRAALGEEAKRKQLEKKTRQKPYLGASDDQQLLELQRKLEDKRQERQRHRQAEDARAKAYGQAAAQALLGWNQQRQWSEEHHWEELESSLERQVQCEASASGSLSLFRGPEKPPSSFPRPIKGSG</sequence>
<feature type="region of interest" description="Disordered" evidence="2">
    <location>
        <begin position="192"/>
        <end position="214"/>
    </location>
</feature>
<organism evidence="3 4">
    <name type="scientific">Paramormyrops kingsleyae</name>
    <dbReference type="NCBI Taxonomy" id="1676925"/>
    <lineage>
        <taxon>Eukaryota</taxon>
        <taxon>Metazoa</taxon>
        <taxon>Chordata</taxon>
        <taxon>Craniata</taxon>
        <taxon>Vertebrata</taxon>
        <taxon>Euteleostomi</taxon>
        <taxon>Actinopterygii</taxon>
        <taxon>Neopterygii</taxon>
        <taxon>Teleostei</taxon>
        <taxon>Osteoglossocephala</taxon>
        <taxon>Osteoglossomorpha</taxon>
        <taxon>Osteoglossiformes</taxon>
        <taxon>Mormyridae</taxon>
        <taxon>Paramormyrops</taxon>
    </lineage>
</organism>
<dbReference type="AlphaFoldDB" id="A0A3B3QYK4"/>
<proteinExistence type="predicted"/>
<dbReference type="InterPro" id="IPR039341">
    <property type="entry name" value="CFAP99"/>
</dbReference>
<evidence type="ECO:0000256" key="2">
    <source>
        <dbReference type="SAM" id="MobiDB-lite"/>
    </source>
</evidence>
<dbReference type="Ensembl" id="ENSPKIT00000023558.1">
    <property type="protein sequence ID" value="ENSPKIP00000011612.1"/>
    <property type="gene ID" value="ENSPKIG00000018622.1"/>
</dbReference>